<keyword evidence="10" id="KW-1185">Reference proteome</keyword>
<evidence type="ECO:0000256" key="5">
    <source>
        <dbReference type="ARBA" id="ARBA00022692"/>
    </source>
</evidence>
<keyword evidence="3" id="KW-0813">Transport</keyword>
<keyword evidence="7 8" id="KW-0472">Membrane</keyword>
<dbReference type="GO" id="GO:0016020">
    <property type="term" value="C:membrane"/>
    <property type="evidence" value="ECO:0007669"/>
    <property type="project" value="UniProtKB-SubCell"/>
</dbReference>
<evidence type="ECO:0000256" key="2">
    <source>
        <dbReference type="ARBA" id="ARBA00007998"/>
    </source>
</evidence>
<feature type="transmembrane region" description="Helical" evidence="8">
    <location>
        <begin position="210"/>
        <end position="236"/>
    </location>
</feature>
<feature type="transmembrane region" description="Helical" evidence="8">
    <location>
        <begin position="7"/>
        <end position="28"/>
    </location>
</feature>
<dbReference type="Pfam" id="PF03845">
    <property type="entry name" value="Spore_permease"/>
    <property type="match status" value="1"/>
</dbReference>
<evidence type="ECO:0000313" key="10">
    <source>
        <dbReference type="Proteomes" id="UP000319280"/>
    </source>
</evidence>
<comment type="similarity">
    <text evidence="2">Belongs to the amino acid-polyamine-organocation (APC) superfamily. Spore germination protein (SGP) (TC 2.A.3.9) family.</text>
</comment>
<feature type="transmembrane region" description="Helical" evidence="8">
    <location>
        <begin position="81"/>
        <end position="106"/>
    </location>
</feature>
<dbReference type="NCBIfam" id="TIGR00912">
    <property type="entry name" value="2A0309"/>
    <property type="match status" value="1"/>
</dbReference>
<dbReference type="InterPro" id="IPR004761">
    <property type="entry name" value="Spore_GerAB"/>
</dbReference>
<feature type="transmembrane region" description="Helical" evidence="8">
    <location>
        <begin position="34"/>
        <end position="54"/>
    </location>
</feature>
<evidence type="ECO:0000256" key="6">
    <source>
        <dbReference type="ARBA" id="ARBA00022989"/>
    </source>
</evidence>
<dbReference type="Proteomes" id="UP000319280">
    <property type="component" value="Unassembled WGS sequence"/>
</dbReference>
<feature type="transmembrane region" description="Helical" evidence="8">
    <location>
        <begin position="296"/>
        <end position="317"/>
    </location>
</feature>
<comment type="subcellular location">
    <subcellularLocation>
        <location evidence="1">Membrane</location>
        <topology evidence="1">Multi-pass membrane protein</topology>
    </subcellularLocation>
</comment>
<dbReference type="PANTHER" id="PTHR34975:SF2">
    <property type="entry name" value="SPORE GERMINATION PROTEIN A2"/>
    <property type="match status" value="1"/>
</dbReference>
<feature type="transmembrane region" description="Helical" evidence="8">
    <location>
        <begin position="263"/>
        <end position="284"/>
    </location>
</feature>
<feature type="transmembrane region" description="Helical" evidence="8">
    <location>
        <begin position="112"/>
        <end position="129"/>
    </location>
</feature>
<evidence type="ECO:0000313" key="9">
    <source>
        <dbReference type="EMBL" id="TRM11747.1"/>
    </source>
</evidence>
<keyword evidence="5 8" id="KW-0812">Transmembrane</keyword>
<organism evidence="9 10">
    <name type="scientific">Lentibacillus cibarius</name>
    <dbReference type="NCBI Taxonomy" id="2583219"/>
    <lineage>
        <taxon>Bacteria</taxon>
        <taxon>Bacillati</taxon>
        <taxon>Bacillota</taxon>
        <taxon>Bacilli</taxon>
        <taxon>Bacillales</taxon>
        <taxon>Bacillaceae</taxon>
        <taxon>Lentibacillus</taxon>
    </lineage>
</organism>
<evidence type="ECO:0000256" key="8">
    <source>
        <dbReference type="SAM" id="Phobius"/>
    </source>
</evidence>
<evidence type="ECO:0000256" key="3">
    <source>
        <dbReference type="ARBA" id="ARBA00022448"/>
    </source>
</evidence>
<dbReference type="RefSeq" id="WP_142790833.1">
    <property type="nucleotide sequence ID" value="NZ_VJMZ01000001.1"/>
</dbReference>
<sequence length="353" mass="40434">MVTKWETLFLLIMTLPIMGHIVMLPYMLDLAGRDAWISVLIAFPIACTFAGAIYKLRLRYPEMNITQILTHLLGKWGRRGFVALFSIYFLFLTILSCAILVDFVFIVFLPETPRLAILGYFFLLFLYGATKGVKRIALTASPLAFVGMLTGHSITFMDTPKKDWDQMMPFLEFGLSPVLWGVLIVLSIWMELLFLLCLPIKNIKEKRTLTLWVIGAVINVFTMLSTMTGVITIFGLNQADKFVYPAEEIVRTINLGFIDRFDVYGMILLLFGVYIRCGLYFRLAYEMTITENMSAWFKRGIFSAFACVVFFIALFIVKEHFRLDIAVQVYTYMIVLFPIPFLLLGISYKKGKG</sequence>
<keyword evidence="6 8" id="KW-1133">Transmembrane helix</keyword>
<reference evidence="9 10" key="1">
    <citation type="submission" date="2019-07" db="EMBL/GenBank/DDBJ databases">
        <title>Genomic analysis of Lentibacillus sp. NKC851-2.</title>
        <authorList>
            <person name="Oh Y.J."/>
        </authorList>
    </citation>
    <scope>NUCLEOTIDE SEQUENCE [LARGE SCALE GENOMIC DNA]</scope>
    <source>
        <strain evidence="9 10">NKC851-2</strain>
    </source>
</reference>
<evidence type="ECO:0000256" key="7">
    <source>
        <dbReference type="ARBA" id="ARBA00023136"/>
    </source>
</evidence>
<feature type="transmembrane region" description="Helical" evidence="8">
    <location>
        <begin position="329"/>
        <end position="348"/>
    </location>
</feature>
<accession>A0A549YIN3</accession>
<protein>
    <submittedName>
        <fullName evidence="9">GerAB/ArcD/ProY family transporter</fullName>
    </submittedName>
</protein>
<proteinExistence type="inferred from homology"/>
<dbReference type="PANTHER" id="PTHR34975">
    <property type="entry name" value="SPORE GERMINATION PROTEIN A2"/>
    <property type="match status" value="1"/>
</dbReference>
<evidence type="ECO:0000256" key="4">
    <source>
        <dbReference type="ARBA" id="ARBA00022544"/>
    </source>
</evidence>
<feature type="transmembrane region" description="Helical" evidence="8">
    <location>
        <begin position="177"/>
        <end position="198"/>
    </location>
</feature>
<comment type="caution">
    <text evidence="9">The sequence shown here is derived from an EMBL/GenBank/DDBJ whole genome shotgun (WGS) entry which is preliminary data.</text>
</comment>
<gene>
    <name evidence="9" type="ORF">FH966_08680</name>
</gene>
<dbReference type="EMBL" id="VJMZ01000001">
    <property type="protein sequence ID" value="TRM11747.1"/>
    <property type="molecule type" value="Genomic_DNA"/>
</dbReference>
<evidence type="ECO:0000256" key="1">
    <source>
        <dbReference type="ARBA" id="ARBA00004141"/>
    </source>
</evidence>
<dbReference type="AlphaFoldDB" id="A0A549YIN3"/>
<feature type="transmembrane region" description="Helical" evidence="8">
    <location>
        <begin position="136"/>
        <end position="157"/>
    </location>
</feature>
<keyword evidence="4" id="KW-0309">Germination</keyword>
<name>A0A549YIN3_9BACI</name>
<dbReference type="GO" id="GO:0009847">
    <property type="term" value="P:spore germination"/>
    <property type="evidence" value="ECO:0007669"/>
    <property type="project" value="InterPro"/>
</dbReference>